<evidence type="ECO:0000259" key="2">
    <source>
        <dbReference type="Pfam" id="PF00248"/>
    </source>
</evidence>
<sequence>MPSTDHRVLFAVNVHEDGAVHKRVLKLYDRRFGELRRSGYYTHGNPPQPHTSESEAAFQEFARKGLIDPILDRLKQEDLLWELCCEGDSSKDRIERLPKQERLVEEEAEFYHKLHKRYTQEVKVYSKLKHLQGNGVPRLFTTITVQMSPAPEDLEPRWCQVPGILIEKINGFSLTNLVEELPNGPPPVWRHIVQKAIKLAVAINRAGVLDQDSQPRNAIVTRQGDNIYDVTRIDFGEASVDTDPAYQRENEPDYFKQCVNSEDNQGALGAVMVTKVKRITGIGLNIPFAEVFPGTWCDGGMSASPREEPISDDERIAMIKAAIDAGANFLNGSEFYGPSLQENSLSLLQQYFKKYPEDVNKVVIGIKGGMRLSPMAVDNSPEYTRESIENCLKLLGNKGKIDMWEMARRTTQEEYIKSLRVINEYVSEGKIGGVTLSEVNANTIRQAAKVVKIVGVEIELSLFYTDPLRNGICAACAELGIPIFAYSPLGRGFLTGKAQKPEDLYAFFRQLPRFQGENFDANLKLVEKVKEWAAKKGCTPAQFSINWLVALSKRPGMPKIIPIPGAASLERIKENIYEVELTDEDMDEVDAFLKEFRVFGDRFAENFAKWVDSNDTTEVTIRMTVGIKAGAFLQVADEFFDVLTVRGPIVAQRKVLELYRRSSRSSDFLTLSCGG</sequence>
<dbReference type="PANTHER" id="PTHR43625">
    <property type="entry name" value="AFLATOXIN B1 ALDEHYDE REDUCTASE"/>
    <property type="match status" value="1"/>
</dbReference>
<dbReference type="VEuPathDB" id="FungiDB:F4678DRAFT_138355"/>
<dbReference type="EMBL" id="JANPWZ010001500">
    <property type="protein sequence ID" value="KAJ3565332.1"/>
    <property type="molecule type" value="Genomic_DNA"/>
</dbReference>
<gene>
    <name evidence="3" type="ORF">NPX13_g7547</name>
</gene>
<evidence type="ECO:0000313" key="3">
    <source>
        <dbReference type="EMBL" id="KAJ3565332.1"/>
    </source>
</evidence>
<dbReference type="PANTHER" id="PTHR43625:SF78">
    <property type="entry name" value="PYRIDOXAL REDUCTASE-RELATED"/>
    <property type="match status" value="1"/>
</dbReference>
<evidence type="ECO:0000256" key="1">
    <source>
        <dbReference type="ARBA" id="ARBA00023002"/>
    </source>
</evidence>
<proteinExistence type="predicted"/>
<dbReference type="SUPFAM" id="SSF51430">
    <property type="entry name" value="NAD(P)-linked oxidoreductase"/>
    <property type="match status" value="1"/>
</dbReference>
<dbReference type="InterPro" id="IPR050791">
    <property type="entry name" value="Aldo-Keto_reductase"/>
</dbReference>
<keyword evidence="4" id="KW-1185">Reference proteome</keyword>
<comment type="caution">
    <text evidence="3">The sequence shown here is derived from an EMBL/GenBank/DDBJ whole genome shotgun (WGS) entry which is preliminary data.</text>
</comment>
<dbReference type="AlphaFoldDB" id="A0A9W8TKA6"/>
<name>A0A9W8TKA6_9PEZI</name>
<feature type="domain" description="NADP-dependent oxidoreductase" evidence="2">
    <location>
        <begin position="299"/>
        <end position="593"/>
    </location>
</feature>
<dbReference type="Proteomes" id="UP001148614">
    <property type="component" value="Unassembled WGS sequence"/>
</dbReference>
<dbReference type="GO" id="GO:0016491">
    <property type="term" value="F:oxidoreductase activity"/>
    <property type="evidence" value="ECO:0007669"/>
    <property type="project" value="UniProtKB-KW"/>
</dbReference>
<evidence type="ECO:0000313" key="4">
    <source>
        <dbReference type="Proteomes" id="UP001148614"/>
    </source>
</evidence>
<keyword evidence="1" id="KW-0560">Oxidoreductase</keyword>
<protein>
    <recommendedName>
        <fullName evidence="2">NADP-dependent oxidoreductase domain-containing protein</fullName>
    </recommendedName>
</protein>
<dbReference type="CDD" id="cd19077">
    <property type="entry name" value="AKR_AKR8A1-2"/>
    <property type="match status" value="1"/>
</dbReference>
<dbReference type="InterPro" id="IPR036812">
    <property type="entry name" value="NAD(P)_OxRdtase_dom_sf"/>
</dbReference>
<dbReference type="VEuPathDB" id="FungiDB:F4678DRAFT_485586"/>
<dbReference type="InterPro" id="IPR023210">
    <property type="entry name" value="NADP_OxRdtase_dom"/>
</dbReference>
<reference evidence="3" key="1">
    <citation type="submission" date="2022-07" db="EMBL/GenBank/DDBJ databases">
        <title>Genome Sequence of Xylaria arbuscula.</title>
        <authorList>
            <person name="Buettner E."/>
        </authorList>
    </citation>
    <scope>NUCLEOTIDE SEQUENCE</scope>
    <source>
        <strain evidence="3">VT107</strain>
    </source>
</reference>
<accession>A0A9W8TKA6</accession>
<dbReference type="Pfam" id="PF00248">
    <property type="entry name" value="Aldo_ket_red"/>
    <property type="match status" value="1"/>
</dbReference>
<dbReference type="GO" id="GO:0005737">
    <property type="term" value="C:cytoplasm"/>
    <property type="evidence" value="ECO:0007669"/>
    <property type="project" value="TreeGrafter"/>
</dbReference>
<organism evidence="3 4">
    <name type="scientific">Xylaria arbuscula</name>
    <dbReference type="NCBI Taxonomy" id="114810"/>
    <lineage>
        <taxon>Eukaryota</taxon>
        <taxon>Fungi</taxon>
        <taxon>Dikarya</taxon>
        <taxon>Ascomycota</taxon>
        <taxon>Pezizomycotina</taxon>
        <taxon>Sordariomycetes</taxon>
        <taxon>Xylariomycetidae</taxon>
        <taxon>Xylariales</taxon>
        <taxon>Xylariaceae</taxon>
        <taxon>Xylaria</taxon>
    </lineage>
</organism>
<dbReference type="Gene3D" id="3.20.20.100">
    <property type="entry name" value="NADP-dependent oxidoreductase domain"/>
    <property type="match status" value="1"/>
</dbReference>